<dbReference type="OrthoDB" id="4083144at2"/>
<dbReference type="PANTHER" id="PTHR18964:SF173">
    <property type="entry name" value="GLUCOKINASE"/>
    <property type="match status" value="1"/>
</dbReference>
<dbReference type="InterPro" id="IPR036388">
    <property type="entry name" value="WH-like_DNA-bd_sf"/>
</dbReference>
<feature type="compositionally biased region" description="Low complexity" evidence="2">
    <location>
        <begin position="274"/>
        <end position="283"/>
    </location>
</feature>
<feature type="compositionally biased region" description="Basic and acidic residues" evidence="2">
    <location>
        <begin position="257"/>
        <end position="273"/>
    </location>
</feature>
<dbReference type="Gene3D" id="1.10.10.10">
    <property type="entry name" value="Winged helix-like DNA-binding domain superfamily/Winged helix DNA-binding domain"/>
    <property type="match status" value="1"/>
</dbReference>
<dbReference type="SUPFAM" id="SSF53067">
    <property type="entry name" value="Actin-like ATPase domain"/>
    <property type="match status" value="2"/>
</dbReference>
<feature type="compositionally biased region" description="Low complexity" evidence="2">
    <location>
        <begin position="246"/>
        <end position="256"/>
    </location>
</feature>
<name>A0A1E7JJG8_9ACTN</name>
<dbReference type="SUPFAM" id="SSF46785">
    <property type="entry name" value="Winged helix' DNA-binding domain"/>
    <property type="match status" value="1"/>
</dbReference>
<dbReference type="Proteomes" id="UP000176087">
    <property type="component" value="Unassembled WGS sequence"/>
</dbReference>
<proteinExistence type="inferred from homology"/>
<dbReference type="PATRIC" id="fig|933944.6.peg.459"/>
<dbReference type="InterPro" id="IPR000600">
    <property type="entry name" value="ROK"/>
</dbReference>
<organism evidence="3 4">
    <name type="scientific">Streptomyces abyssalis</name>
    <dbReference type="NCBI Taxonomy" id="933944"/>
    <lineage>
        <taxon>Bacteria</taxon>
        <taxon>Bacillati</taxon>
        <taxon>Actinomycetota</taxon>
        <taxon>Actinomycetes</taxon>
        <taxon>Kitasatosporales</taxon>
        <taxon>Streptomycetaceae</taxon>
        <taxon>Streptomyces</taxon>
    </lineage>
</organism>
<gene>
    <name evidence="3" type="ORF">AN215_15720</name>
</gene>
<accession>A0A1E7JJG8</accession>
<comment type="similarity">
    <text evidence="1">Belongs to the ROK (NagC/XylR) family.</text>
</comment>
<dbReference type="PROSITE" id="PS01125">
    <property type="entry name" value="ROK"/>
    <property type="match status" value="1"/>
</dbReference>
<reference evidence="3 4" key="1">
    <citation type="journal article" date="2016" name="Front. Microbiol.">
        <title>Comparative Genomics Analysis of Streptomyces Species Reveals Their Adaptation to the Marine Environment and Their Diversity at the Genomic Level.</title>
        <authorList>
            <person name="Tian X."/>
            <person name="Zhang Z."/>
            <person name="Yang T."/>
            <person name="Chen M."/>
            <person name="Li J."/>
            <person name="Chen F."/>
            <person name="Yang J."/>
            <person name="Li W."/>
            <person name="Zhang B."/>
            <person name="Zhang Z."/>
            <person name="Wu J."/>
            <person name="Zhang C."/>
            <person name="Long L."/>
            <person name="Xiao J."/>
        </authorList>
    </citation>
    <scope>NUCLEOTIDE SEQUENCE [LARGE SCALE GENOMIC DNA]</scope>
    <source>
        <strain evidence="3 4">SCSIO 10390</strain>
    </source>
</reference>
<dbReference type="Pfam" id="PF00480">
    <property type="entry name" value="ROK"/>
    <property type="match status" value="1"/>
</dbReference>
<feature type="region of interest" description="Disordered" evidence="2">
    <location>
        <begin position="479"/>
        <end position="515"/>
    </location>
</feature>
<evidence type="ECO:0000256" key="1">
    <source>
        <dbReference type="ARBA" id="ARBA00006479"/>
    </source>
</evidence>
<comment type="caution">
    <text evidence="3">The sequence shown here is derived from an EMBL/GenBank/DDBJ whole genome shotgun (WGS) entry which is preliminary data.</text>
</comment>
<feature type="compositionally biased region" description="Low complexity" evidence="2">
    <location>
        <begin position="480"/>
        <end position="494"/>
    </location>
</feature>
<dbReference type="InterPro" id="IPR049874">
    <property type="entry name" value="ROK_cs"/>
</dbReference>
<dbReference type="PANTHER" id="PTHR18964">
    <property type="entry name" value="ROK (REPRESSOR, ORF, KINASE) FAMILY"/>
    <property type="match status" value="1"/>
</dbReference>
<evidence type="ECO:0000256" key="2">
    <source>
        <dbReference type="SAM" id="MobiDB-lite"/>
    </source>
</evidence>
<evidence type="ECO:0000313" key="4">
    <source>
        <dbReference type="Proteomes" id="UP000176087"/>
    </source>
</evidence>
<dbReference type="InterPro" id="IPR043129">
    <property type="entry name" value="ATPase_NBD"/>
</dbReference>
<dbReference type="Gene3D" id="3.30.420.40">
    <property type="match status" value="4"/>
</dbReference>
<protein>
    <submittedName>
        <fullName evidence="3">Uncharacterized protein</fullName>
    </submittedName>
</protein>
<dbReference type="STRING" id="933944.AN215_15720"/>
<feature type="region of interest" description="Disordered" evidence="2">
    <location>
        <begin position="224"/>
        <end position="302"/>
    </location>
</feature>
<keyword evidence="4" id="KW-1185">Reference proteome</keyword>
<dbReference type="InterPro" id="IPR036390">
    <property type="entry name" value="WH_DNA-bd_sf"/>
</dbReference>
<dbReference type="EMBL" id="LJGT01000040">
    <property type="protein sequence ID" value="OEU87772.1"/>
    <property type="molecule type" value="Genomic_DNA"/>
</dbReference>
<dbReference type="AlphaFoldDB" id="A0A1E7JJG8"/>
<sequence>MSSEPALSSDPAFIRGGGLAVPYGRNAARVLGLLRLAGQDGANRSELALRTGLTPQAVSKITARLRSHGLVTEAGRRASTGGKPSTVLRLAPGARHAVGVQLDRDQLTAVLVDLSGGVVAGRTAPLDMGAGADALLDAVESAVNGLIGAGLPALTARRSGTAPGPEGAAGGELWQQASEGEVWAGRHPAAGAGAGGVPEVERAALGADARRAVAEEGELWRDAARAAETEAEAEAEAEAEGEAETGAEAGGEAAAEPEPRDESGTEPEPRAEAGTEPAAGTGPEAEEGAGPPGEGGRWGSVVGVGVAAPGPLDHVRGVLGHVTGFPRWAGFPLRDALARRLGMPVVVDKDTNAAALGLALRGKESLAYIHLGTGLGAGLVLDGHIHRGNRNGAGEFGHQVIQLDGPPCRCGRNGCLEALCLDAVRDGRANEAARLLGVGAANLVSLLDVDRVLLGGRTVLADPDTYADGVAAQLRAAGGTPRAASGAPRTAGAAVSGPAHGAAHDSDNRPARGPVSVEVVPEGSRTVADGAAQLVLAPLFGRAPGAPATAR</sequence>
<evidence type="ECO:0000313" key="3">
    <source>
        <dbReference type="EMBL" id="OEU87772.1"/>
    </source>
</evidence>
<feature type="compositionally biased region" description="Acidic residues" evidence="2">
    <location>
        <begin position="229"/>
        <end position="245"/>
    </location>
</feature>